<dbReference type="Pfam" id="PF24764">
    <property type="entry name" value="rva_4"/>
    <property type="match status" value="1"/>
</dbReference>
<dbReference type="PANTHER" id="PTHR46791">
    <property type="entry name" value="EXPRESSED PROTEIN"/>
    <property type="match status" value="1"/>
</dbReference>
<evidence type="ECO:0000313" key="3">
    <source>
        <dbReference type="EMBL" id="ELU17761.1"/>
    </source>
</evidence>
<reference evidence="4" key="3">
    <citation type="submission" date="2015-06" db="UniProtKB">
        <authorList>
            <consortium name="EnsemblMetazoa"/>
        </authorList>
    </citation>
    <scope>IDENTIFICATION</scope>
</reference>
<evidence type="ECO:0000313" key="4">
    <source>
        <dbReference type="EnsemblMetazoa" id="CapteP192765"/>
    </source>
</evidence>
<reference evidence="3 5" key="2">
    <citation type="journal article" date="2013" name="Nature">
        <title>Insights into bilaterian evolution from three spiralian genomes.</title>
        <authorList>
            <person name="Simakov O."/>
            <person name="Marletaz F."/>
            <person name="Cho S.J."/>
            <person name="Edsinger-Gonzales E."/>
            <person name="Havlak P."/>
            <person name="Hellsten U."/>
            <person name="Kuo D.H."/>
            <person name="Larsson T."/>
            <person name="Lv J."/>
            <person name="Arendt D."/>
            <person name="Savage R."/>
            <person name="Osoegawa K."/>
            <person name="de Jong P."/>
            <person name="Grimwood J."/>
            <person name="Chapman J.A."/>
            <person name="Shapiro H."/>
            <person name="Aerts A."/>
            <person name="Otillar R.P."/>
            <person name="Terry A.Y."/>
            <person name="Boore J.L."/>
            <person name="Grigoriev I.V."/>
            <person name="Lindberg D.R."/>
            <person name="Seaver E.C."/>
            <person name="Weisblat D.A."/>
            <person name="Putnam N.H."/>
            <person name="Rokhsar D.S."/>
        </authorList>
    </citation>
    <scope>NUCLEOTIDE SEQUENCE</scope>
    <source>
        <strain evidence="3 5">I ESC-2004</strain>
    </source>
</reference>
<dbReference type="AlphaFoldDB" id="R7VKX7"/>
<accession>R7VKX7</accession>
<dbReference type="PANTHER" id="PTHR46791:SF13">
    <property type="entry name" value="CLR5 DOMAIN-CONTAINING PROTEIN"/>
    <property type="match status" value="1"/>
</dbReference>
<name>R7VKX7_CAPTE</name>
<gene>
    <name evidence="3" type="ORF">CAPTEDRAFT_192765</name>
</gene>
<evidence type="ECO:0000313" key="5">
    <source>
        <dbReference type="Proteomes" id="UP000014760"/>
    </source>
</evidence>
<protein>
    <recommendedName>
        <fullName evidence="2">Integrase core domain-containing protein</fullName>
    </recommendedName>
</protein>
<keyword evidence="5" id="KW-1185">Reference proteome</keyword>
<dbReference type="HOGENOM" id="CLU_2280076_0_0_1"/>
<dbReference type="InterPro" id="IPR058913">
    <property type="entry name" value="Integrase_dom_put"/>
</dbReference>
<dbReference type="STRING" id="283909.R7VKX7"/>
<feature type="domain" description="Integrase core" evidence="2">
    <location>
        <begin position="15"/>
        <end position="92"/>
    </location>
</feature>
<evidence type="ECO:0000259" key="2">
    <source>
        <dbReference type="Pfam" id="PF24764"/>
    </source>
</evidence>
<dbReference type="OMA" id="IRRQTWE"/>
<dbReference type="Proteomes" id="UP000014760">
    <property type="component" value="Unassembled WGS sequence"/>
</dbReference>
<feature type="region of interest" description="Disordered" evidence="1">
    <location>
        <begin position="1"/>
        <end position="23"/>
    </location>
</feature>
<dbReference type="EMBL" id="KB292332">
    <property type="protein sequence ID" value="ELU17761.1"/>
    <property type="molecule type" value="Genomic_DNA"/>
</dbReference>
<sequence length="102" mass="11859">MQIQLNRRGRQAPPPFITGPSTSNQRIESFWSQMRKQSTDYWICLFSAIEETGDYTGDFVDKHISQFCFMGLIQDELDNVLQVWNDHKIRASSVVFQVEGLE</sequence>
<dbReference type="OrthoDB" id="6147018at2759"/>
<dbReference type="EnsemblMetazoa" id="CapteT192765">
    <property type="protein sequence ID" value="CapteP192765"/>
    <property type="gene ID" value="CapteG192765"/>
</dbReference>
<organism evidence="3">
    <name type="scientific">Capitella teleta</name>
    <name type="common">Polychaete worm</name>
    <dbReference type="NCBI Taxonomy" id="283909"/>
    <lineage>
        <taxon>Eukaryota</taxon>
        <taxon>Metazoa</taxon>
        <taxon>Spiralia</taxon>
        <taxon>Lophotrochozoa</taxon>
        <taxon>Annelida</taxon>
        <taxon>Polychaeta</taxon>
        <taxon>Sedentaria</taxon>
        <taxon>Scolecida</taxon>
        <taxon>Capitellidae</taxon>
        <taxon>Capitella</taxon>
    </lineage>
</organism>
<proteinExistence type="predicted"/>
<evidence type="ECO:0000256" key="1">
    <source>
        <dbReference type="SAM" id="MobiDB-lite"/>
    </source>
</evidence>
<dbReference type="EMBL" id="AMQN01035520">
    <property type="status" value="NOT_ANNOTATED_CDS"/>
    <property type="molecule type" value="Genomic_DNA"/>
</dbReference>
<reference evidence="5" key="1">
    <citation type="submission" date="2012-12" db="EMBL/GenBank/DDBJ databases">
        <authorList>
            <person name="Hellsten U."/>
            <person name="Grimwood J."/>
            <person name="Chapman J.A."/>
            <person name="Shapiro H."/>
            <person name="Aerts A."/>
            <person name="Otillar R.P."/>
            <person name="Terry A.Y."/>
            <person name="Boore J.L."/>
            <person name="Simakov O."/>
            <person name="Marletaz F."/>
            <person name="Cho S.-J."/>
            <person name="Edsinger-Gonzales E."/>
            <person name="Havlak P."/>
            <person name="Kuo D.-H."/>
            <person name="Larsson T."/>
            <person name="Lv J."/>
            <person name="Arendt D."/>
            <person name="Savage R."/>
            <person name="Osoegawa K."/>
            <person name="de Jong P."/>
            <person name="Lindberg D.R."/>
            <person name="Seaver E.C."/>
            <person name="Weisblat D.A."/>
            <person name="Putnam N.H."/>
            <person name="Grigoriev I.V."/>
            <person name="Rokhsar D.S."/>
        </authorList>
    </citation>
    <scope>NUCLEOTIDE SEQUENCE</scope>
    <source>
        <strain evidence="5">I ESC-2004</strain>
    </source>
</reference>